<dbReference type="PANTHER" id="PTHR15600:SF42">
    <property type="entry name" value="SACSIN"/>
    <property type="match status" value="1"/>
</dbReference>
<dbReference type="EMBL" id="CAGKOT010000018">
    <property type="protein sequence ID" value="CAB5363195.1"/>
    <property type="molecule type" value="Genomic_DNA"/>
</dbReference>
<dbReference type="PANTHER" id="PTHR15600">
    <property type="entry name" value="SACSIN"/>
    <property type="match status" value="1"/>
</dbReference>
<evidence type="ECO:0000259" key="2">
    <source>
        <dbReference type="PROSITE" id="PS50097"/>
    </source>
</evidence>
<name>A0A915Z753_9GLOM</name>
<evidence type="ECO:0000313" key="4">
    <source>
        <dbReference type="Proteomes" id="UP000684084"/>
    </source>
</evidence>
<feature type="compositionally biased region" description="Basic residues" evidence="1">
    <location>
        <begin position="7"/>
        <end position="16"/>
    </location>
</feature>
<dbReference type="GO" id="GO:0030544">
    <property type="term" value="F:Hsp70 protein binding"/>
    <property type="evidence" value="ECO:0007669"/>
    <property type="project" value="TreeGrafter"/>
</dbReference>
<organism evidence="3 4">
    <name type="scientific">Rhizophagus irregularis</name>
    <dbReference type="NCBI Taxonomy" id="588596"/>
    <lineage>
        <taxon>Eukaryota</taxon>
        <taxon>Fungi</taxon>
        <taxon>Fungi incertae sedis</taxon>
        <taxon>Mucoromycota</taxon>
        <taxon>Glomeromycotina</taxon>
        <taxon>Glomeromycetes</taxon>
        <taxon>Glomerales</taxon>
        <taxon>Glomeraceae</taxon>
        <taxon>Rhizophagus</taxon>
    </lineage>
</organism>
<dbReference type="InterPro" id="IPR052972">
    <property type="entry name" value="Sacsin_chaperone_reg"/>
</dbReference>
<dbReference type="VEuPathDB" id="FungiDB:RhiirFUN_023693"/>
<dbReference type="InterPro" id="IPR058210">
    <property type="entry name" value="SACS/Nov_dom"/>
</dbReference>
<dbReference type="Proteomes" id="UP000684084">
    <property type="component" value="Unassembled WGS sequence"/>
</dbReference>
<dbReference type="Pfam" id="PF00651">
    <property type="entry name" value="BTB"/>
    <property type="match status" value="1"/>
</dbReference>
<gene>
    <name evidence="3" type="ORF">CHRIB12_LOCUS9414</name>
</gene>
<dbReference type="PROSITE" id="PS50097">
    <property type="entry name" value="BTB"/>
    <property type="match status" value="1"/>
</dbReference>
<dbReference type="NCBIfam" id="NF047352">
    <property type="entry name" value="P_loop_sacsin"/>
    <property type="match status" value="1"/>
</dbReference>
<proteinExistence type="predicted"/>
<evidence type="ECO:0000313" key="3">
    <source>
        <dbReference type="EMBL" id="CAB5363195.1"/>
    </source>
</evidence>
<dbReference type="InterPro" id="IPR000210">
    <property type="entry name" value="BTB/POZ_dom"/>
</dbReference>
<sequence>MNSSNATKRRKKGKGFKPKEPYTNRLRKILDEYPDGSQVLREILQNSDDSKSTEQIFILDHNTYPSNSLLEPEEDSYERTNLKLDRYQGPALLAKNNTIFEERDFESLLKLADSEKQDQFDKIGVMGVGFNSIYHITDSPSFITGENYVILDPHEWYFDGGVKFNFVDDNLAEEYPDQFAPFGIPCDRSFKGTLFRYPLRTDEDSIDSKISDKVYKPDEILEMFHKFYEKESVNCLLFLKYIERIQFYELKEGATEPELLYTIQLENIDDHIRQQRRLIVEKIVPMMKSLKLGELNGNNQLDTSYVASFSRKRKDDSIEISSWLILNYLDDLLEVEKYFYENFNKYIGDYKFIPNVGLAVPLNNPDAVGRLFCFLPLPIDMPFLVSVHGYFAVSTNRRTLWSPADNEDLAVDALARLKVEWNKYLFEKVLPKAWAKFLNELPLKVSNLRSGDLHKFWPRDNEGTSSISSFCKDLLQNVIENLNIDDRVFRGPPSSNTIGVVSKASADSYDTPLFQESEFHWLSLLNGYLEDEKSRIYELPKIIGSIGFPFISTLPTILNALKKSTKHEDSLHFFTPATIRNYLRCNSDRWQEGVISRKEILYLFEYILEDKKFDELEGFKMIPLADGTLGTLTQSGNSYAYIGPDEILKTHKNDECNIFKDQLNKFIDKSINNYTLYHCLHENAKAKWILNIKILDEFAVGDMIRYSLNYTENTQDSEEIPMPNNYEWIYQLWDNLKFRNWDLTKFEDIHLIPTNHSTLRKLKTPRKTFSGKNISNNSLISIFEKFGAVFVDSEFDRQISEWNKISPYIIKPDNIISVLDSFRANASYPDNLKINLQSSEATALVEHLSNYLRLANKSNLIRNHIDVIKHLPIFIEVDHTSPIPLLPLQPENKSWYLLPREEEKSYGKIIYPSDKGGFINTISQNMCYILEDIIKIPRLTVNDYWRRYVIPFLESQIPGDIDIVVDKLFDRLTSLLDVDASLKDDLGRRSFVPVGTIRMSQQQQTPNVIILAKPMELFDPKAKTVTDLFFEDEQLFPAGRYGSPQKYLPNLKLLGIKSVLTPNDIISRIDAIIKRRETTNEELVRIKADRLLKYIDDKWDQITKNSNASLEALLEKEWIPTVDESGKKFFSKPRECYGKKYKYLVCLAVPVLEYNLRNRNLLKYLKWDTCPDVGIVLKQLEFCRSDVNNKRPPKELRSICNAIYEYMNEAFQANDETSKERFNFINKSLKNESWILCGDKFRSSDKVVINLPNRFQDNDSLIVKLPMEYYRFKDLFKHMGVRDEIGVKDLVNFIKNMVKEDKNRALDTHEVDSVIMILEQIARIRKDNRREGNENDTEELEGLLIPSDKNVLVDFHEIHFDDMEGRLNGLNELNEYSIKHIAHYNITSDIATKLEIQTLIGEIYGNSDWEIFEQDESLTTRIKNILKDYWMGYLFREFLQNADDAKAEHFLVIIDERQFNFPNKEFISKKMEDWQGPAIWIYNSAVFSSVAPNDDFKSLRNLGIGGKSNDDTKIGKFGIGFNCAYHFTDLPSVLSGQYIAFLDPHAKYLPPTGFPLKRPKGTRFDFVAKNLKENCPDQCYPYEAIFNFIKNKFPDKYKTGGCDFSGEFEGTLFRLPLRTHKLAKDSDISTKVISTHKVMELFSNIQDNNEMLFLRNIESCGLYRMKGRKPELLWEEEITTKEHRQFRRKVIDKEQIYQLNIDKSNYVQNKKVSEIWAVCTGGHNKVKPESRELEGKLKKFSEEKRLKPRGGVAALLAQSNEKTLKELRDDSFPNPPDLIGKIYSYLSLSITSNLGVHLNGDFSLSSARSGVLQSDNEFLLADCDDAKWNKYIMHDVLSDLHVKLIEYIVELEEARYKETKKKTDFISHTMNNLWPIPARENSIMAYKSYGLNVIRKLGLKSKIFWTGVNQGQFISLKDARIFEKEKAIIVDMLVKSGISAVKLDKDKIEQLDEIKSMNNPRFPYEPINGKLICNELQMRKFKLPSFNTDDSLFQLLDFILQDKSSFKNLAGLPLVPLNDGSVGKFGEVYYIGKDKHLKLFPKSGTSKFISIELPENLKKIFNDDEFISCTNIKKFDASVVVDLLMDELQLVKELEWDPDGESIPNKIWLDKIWSILNKSAEKLDFNELSRYPLLPMVNPSNMLIRLDMDDPLLHIPENGHVLYPTLVKLEVRFTNMSFHENAHENLQKCVEKYTPINIINALKRACASSFSDMEQLFYKNDLEDVDYEKLRAFIKAEIDTLIEHGQKDRSFMDTLKSLPIWPMHSSENRFNDAISGNLLTYKLPFFSFNQDTNFYRCNNESDFNVLTKLGANPVDELEYIRHYIVPVLTTQFPEPSEEYINFLQSVLSLRNREIEQCLRLYQAVPNQPGTEQSVSSLVRADTLYDANNPLFRRIFANTDKFLPPELQNNTACLEALGRMGLKREVDYDKFVECALEIESQKSQIQYNMFQENVVKDRAKFLVRYLYEHTNSLNFNTEQWNKILGIKFVPSEKNHQNIQNQFYQGQKETSGFESFEDLCSHKYKKICWTQCPLFDDDVEPTTSFSEKHSEIGFPTTENIIDHLFAIVAMSKEKKWSKDNKRELKNVINEIYEILNKLCKNKSHILLIKTKIGPKKEILLNGDDPFDEKSDEKSWVAGGELVLGIQEDIKVGMYKVNNCLIDYEELLIILGARTIRPPPVPVPAPDPDDQKEVVLKSLLDKLISQSDIECQCNDVVFVVGEEKVKIGASRYVLSAVSKHFKKMFCGGLRESTMRDVEIPLEEFEPDTFWILLQWLYGQSFEDAAKSVLCKRENFTSEEESYESYYLTSLLNLLKISDYHGVKLKDEVESKIINGSYISIINVCECLVWSKDSKATRLRDYCKKYIKSNWELVLEQKLEYRANASDIQEEEDQTRMLELLLSDDH</sequence>
<accession>A0A915Z753</accession>
<comment type="caution">
    <text evidence="3">The sequence shown here is derived from an EMBL/GenBank/DDBJ whole genome shotgun (WGS) entry which is preliminary data.</text>
</comment>
<dbReference type="SMART" id="SM00225">
    <property type="entry name" value="BTB"/>
    <property type="match status" value="1"/>
</dbReference>
<evidence type="ECO:0000256" key="1">
    <source>
        <dbReference type="SAM" id="MobiDB-lite"/>
    </source>
</evidence>
<dbReference type="OrthoDB" id="1262810at2759"/>
<dbReference type="CDD" id="cd18186">
    <property type="entry name" value="BTB_POZ_ZBTB_KLHL-like"/>
    <property type="match status" value="1"/>
</dbReference>
<feature type="domain" description="BTB" evidence="2">
    <location>
        <begin position="2711"/>
        <end position="2774"/>
    </location>
</feature>
<feature type="region of interest" description="Disordered" evidence="1">
    <location>
        <begin position="1"/>
        <end position="23"/>
    </location>
</feature>
<dbReference type="Pfam" id="PF25794">
    <property type="entry name" value="SACS"/>
    <property type="match status" value="2"/>
</dbReference>
<reference evidence="3" key="1">
    <citation type="submission" date="2020-05" db="EMBL/GenBank/DDBJ databases">
        <authorList>
            <person name="Rincon C."/>
            <person name="Sanders R I."/>
            <person name="Robbins C."/>
            <person name="Chaturvedi A."/>
        </authorList>
    </citation>
    <scope>NUCLEOTIDE SEQUENCE</scope>
    <source>
        <strain evidence="3">CHB12</strain>
    </source>
</reference>
<protein>
    <recommendedName>
        <fullName evidence="2">BTB domain-containing protein</fullName>
    </recommendedName>
</protein>